<proteinExistence type="inferred from homology"/>
<organism evidence="4 5">
    <name type="scientific">Modicella reniformis</name>
    <dbReference type="NCBI Taxonomy" id="1440133"/>
    <lineage>
        <taxon>Eukaryota</taxon>
        <taxon>Fungi</taxon>
        <taxon>Fungi incertae sedis</taxon>
        <taxon>Mucoromycota</taxon>
        <taxon>Mortierellomycotina</taxon>
        <taxon>Mortierellomycetes</taxon>
        <taxon>Mortierellales</taxon>
        <taxon>Mortierellaceae</taxon>
        <taxon>Modicella</taxon>
    </lineage>
</organism>
<keyword evidence="5" id="KW-1185">Reference proteome</keyword>
<name>A0A9P6JA47_9FUNG</name>
<dbReference type="Proteomes" id="UP000749646">
    <property type="component" value="Unassembled WGS sequence"/>
</dbReference>
<comment type="caution">
    <text evidence="4">The sequence shown here is derived from an EMBL/GenBank/DDBJ whole genome shotgun (WGS) entry which is preliminary data.</text>
</comment>
<evidence type="ECO:0000313" key="4">
    <source>
        <dbReference type="EMBL" id="KAF9964513.1"/>
    </source>
</evidence>
<dbReference type="InterPro" id="IPR036188">
    <property type="entry name" value="FAD/NAD-bd_sf"/>
</dbReference>
<feature type="non-terminal residue" evidence="4">
    <location>
        <position position="1"/>
    </location>
</feature>
<keyword evidence="2" id="KW-0560">Oxidoreductase</keyword>
<dbReference type="SUPFAM" id="SSF54373">
    <property type="entry name" value="FAD-linked reductases, C-terminal domain"/>
    <property type="match status" value="1"/>
</dbReference>
<accession>A0A9P6JA47</accession>
<reference evidence="4" key="1">
    <citation type="journal article" date="2020" name="Fungal Divers.">
        <title>Resolving the Mortierellaceae phylogeny through synthesis of multi-gene phylogenetics and phylogenomics.</title>
        <authorList>
            <person name="Vandepol N."/>
            <person name="Liber J."/>
            <person name="Desiro A."/>
            <person name="Na H."/>
            <person name="Kennedy M."/>
            <person name="Barry K."/>
            <person name="Grigoriev I.V."/>
            <person name="Miller A.N."/>
            <person name="O'Donnell K."/>
            <person name="Stajich J.E."/>
            <person name="Bonito G."/>
        </authorList>
    </citation>
    <scope>NUCLEOTIDE SEQUENCE</scope>
    <source>
        <strain evidence="4">MES-2147</strain>
    </source>
</reference>
<evidence type="ECO:0000256" key="1">
    <source>
        <dbReference type="ARBA" id="ARBA00005995"/>
    </source>
</evidence>
<dbReference type="Gene3D" id="3.50.50.60">
    <property type="entry name" value="FAD/NAD(P)-binding domain"/>
    <property type="match status" value="1"/>
</dbReference>
<dbReference type="AlphaFoldDB" id="A0A9P6JA47"/>
<dbReference type="Gene3D" id="3.90.660.10">
    <property type="match status" value="1"/>
</dbReference>
<feature type="non-terminal residue" evidence="4">
    <location>
        <position position="105"/>
    </location>
</feature>
<gene>
    <name evidence="4" type="ORF">BGZ65_001101</name>
</gene>
<dbReference type="EMBL" id="JAAAHW010006133">
    <property type="protein sequence ID" value="KAF9964513.1"/>
    <property type="molecule type" value="Genomic_DNA"/>
</dbReference>
<protein>
    <recommendedName>
        <fullName evidence="3">Amine oxidase domain-containing protein</fullName>
    </recommendedName>
</protein>
<evidence type="ECO:0000256" key="2">
    <source>
        <dbReference type="ARBA" id="ARBA00023002"/>
    </source>
</evidence>
<dbReference type="GO" id="GO:0016491">
    <property type="term" value="F:oxidoreductase activity"/>
    <property type="evidence" value="ECO:0007669"/>
    <property type="project" value="UniProtKB-KW"/>
</dbReference>
<dbReference type="SUPFAM" id="SSF51905">
    <property type="entry name" value="FAD/NAD(P)-binding domain"/>
    <property type="match status" value="1"/>
</dbReference>
<evidence type="ECO:0000313" key="5">
    <source>
        <dbReference type="Proteomes" id="UP000749646"/>
    </source>
</evidence>
<sequence>TLLAGQSAYDCEKMSKEDLVQEALETLGLIYPHIQPIPAPLESIVTRWSSDEFAQGSYSFVGREGTGEDYDLLAKSVDDQLYFAGEATSRQYPATAHGAYLSGLK</sequence>
<dbReference type="InterPro" id="IPR050281">
    <property type="entry name" value="Flavin_monoamine_oxidase"/>
</dbReference>
<feature type="domain" description="Amine oxidase" evidence="3">
    <location>
        <begin position="5"/>
        <end position="104"/>
    </location>
</feature>
<evidence type="ECO:0000259" key="3">
    <source>
        <dbReference type="Pfam" id="PF01593"/>
    </source>
</evidence>
<dbReference type="OrthoDB" id="5046242at2759"/>
<dbReference type="Pfam" id="PF01593">
    <property type="entry name" value="Amino_oxidase"/>
    <property type="match status" value="1"/>
</dbReference>
<comment type="similarity">
    <text evidence="1">Belongs to the flavin monoamine oxidase family.</text>
</comment>
<dbReference type="PANTHER" id="PTHR10742:SF386">
    <property type="entry name" value="LYSINE-SPECIFIC HISTONE DEMETHYLASE 1A"/>
    <property type="match status" value="1"/>
</dbReference>
<dbReference type="PANTHER" id="PTHR10742">
    <property type="entry name" value="FLAVIN MONOAMINE OXIDASE"/>
    <property type="match status" value="1"/>
</dbReference>
<dbReference type="InterPro" id="IPR002937">
    <property type="entry name" value="Amino_oxidase"/>
</dbReference>